<proteinExistence type="predicted"/>
<dbReference type="EC" id="3.4.21.116" evidence="2"/>
<dbReference type="OrthoDB" id="9765242at2"/>
<dbReference type="Gene3D" id="2.30.42.10">
    <property type="match status" value="1"/>
</dbReference>
<dbReference type="RefSeq" id="WP_013843024.1">
    <property type="nucleotide sequence ID" value="NC_015589.1"/>
</dbReference>
<dbReference type="NCBIfam" id="TIGR02860">
    <property type="entry name" value="spore_IV_B"/>
    <property type="match status" value="1"/>
</dbReference>
<organism evidence="2 3">
    <name type="scientific">Desulforamulus ruminis (strain ATCC 23193 / DSM 2154 / NCIMB 8452 / DL)</name>
    <name type="common">Desulfotomaculum ruminis</name>
    <dbReference type="NCBI Taxonomy" id="696281"/>
    <lineage>
        <taxon>Bacteria</taxon>
        <taxon>Bacillati</taxon>
        <taxon>Bacillota</taxon>
        <taxon>Clostridia</taxon>
        <taxon>Eubacteriales</taxon>
        <taxon>Peptococcaceae</taxon>
        <taxon>Desulforamulus</taxon>
    </lineage>
</organism>
<dbReference type="InterPro" id="IPR036034">
    <property type="entry name" value="PDZ_sf"/>
</dbReference>
<dbReference type="STRING" id="696281.Desru_3061"/>
<feature type="domain" description="Peptidase S55" evidence="1">
    <location>
        <begin position="195"/>
        <end position="434"/>
    </location>
</feature>
<dbReference type="KEGG" id="dru:Desru_3061"/>
<dbReference type="HOGENOM" id="CLU_035713_1_0_9"/>
<accession>F6DU87</accession>
<dbReference type="Pfam" id="PF05580">
    <property type="entry name" value="Peptidase_S55"/>
    <property type="match status" value="1"/>
</dbReference>
<name>F6DU87_DESRL</name>
<dbReference type="MEROPS" id="S55.001"/>
<evidence type="ECO:0000313" key="2">
    <source>
        <dbReference type="EMBL" id="AEG61272.1"/>
    </source>
</evidence>
<dbReference type="PROSITE" id="PS51494">
    <property type="entry name" value="SPOIVB"/>
    <property type="match status" value="1"/>
</dbReference>
<dbReference type="InterPro" id="IPR014219">
    <property type="entry name" value="SpoIVB"/>
</dbReference>
<dbReference type="GO" id="GO:0016787">
    <property type="term" value="F:hydrolase activity"/>
    <property type="evidence" value="ECO:0007669"/>
    <property type="project" value="UniProtKB-KW"/>
</dbReference>
<evidence type="ECO:0000313" key="3">
    <source>
        <dbReference type="Proteomes" id="UP000009234"/>
    </source>
</evidence>
<reference evidence="2 3" key="2">
    <citation type="journal article" date="2012" name="Stand. Genomic Sci.">
        <title>Complete genome sequence of the sulfate-reducing firmicute Desulfotomaculum ruminis type strain (DL(T)).</title>
        <authorList>
            <person name="Spring S."/>
            <person name="Visser M."/>
            <person name="Lu M."/>
            <person name="Copeland A."/>
            <person name="Lapidus A."/>
            <person name="Lucas S."/>
            <person name="Cheng J.F."/>
            <person name="Han C."/>
            <person name="Tapia R."/>
            <person name="Goodwin L.A."/>
            <person name="Pitluck S."/>
            <person name="Ivanova N."/>
            <person name="Land M."/>
            <person name="Hauser L."/>
            <person name="Larimer F."/>
            <person name="Rohde M."/>
            <person name="Goker M."/>
            <person name="Detter J.C."/>
            <person name="Kyrpides N.C."/>
            <person name="Woyke T."/>
            <person name="Schaap P.J."/>
            <person name="Plugge C.M."/>
            <person name="Muyzer G."/>
            <person name="Kuever J."/>
            <person name="Pereira I.A."/>
            <person name="Parshina S.N."/>
            <person name="Bernier-Latmani R."/>
            <person name="Stams A.J."/>
            <person name="Klenk H.P."/>
        </authorList>
    </citation>
    <scope>NUCLEOTIDE SEQUENCE [LARGE SCALE GENOMIC DNA]</scope>
    <source>
        <strain evidence="3">ATCC 23193 / DSM 2154 / NCIB 8452 / DL</strain>
    </source>
</reference>
<dbReference type="EMBL" id="CP002780">
    <property type="protein sequence ID" value="AEG61272.1"/>
    <property type="molecule type" value="Genomic_DNA"/>
</dbReference>
<dbReference type="Proteomes" id="UP000009234">
    <property type="component" value="Chromosome"/>
</dbReference>
<reference evidence="3" key="1">
    <citation type="submission" date="2011-05" db="EMBL/GenBank/DDBJ databases">
        <title>Complete sequence of Desulfotomaculum ruminis DSM 2154.</title>
        <authorList>
            <person name="Lucas S."/>
            <person name="Copeland A."/>
            <person name="Lapidus A."/>
            <person name="Cheng J.-F."/>
            <person name="Goodwin L."/>
            <person name="Pitluck S."/>
            <person name="Lu M."/>
            <person name="Detter J.C."/>
            <person name="Han C."/>
            <person name="Tapia R."/>
            <person name="Land M."/>
            <person name="Hauser L."/>
            <person name="Kyrpides N."/>
            <person name="Ivanova N."/>
            <person name="Mikhailova N."/>
            <person name="Pagani I."/>
            <person name="Stams A.J.M."/>
            <person name="Plugge C.M."/>
            <person name="Muyzer G."/>
            <person name="Kuever J."/>
            <person name="Parshina S.N."/>
            <person name="Ivanova A.E."/>
            <person name="Nazina T.N."/>
            <person name="Brambilla E."/>
            <person name="Spring S."/>
            <person name="Klenk H.-P."/>
            <person name="Woyke T."/>
        </authorList>
    </citation>
    <scope>NUCLEOTIDE SEQUENCE [LARGE SCALE GENOMIC DNA]</scope>
    <source>
        <strain evidence="3">ATCC 23193 / DSM 2154 / NCIB 8452 / DL</strain>
    </source>
</reference>
<protein>
    <submittedName>
        <fullName evidence="2">Stage IV sporulation protein B</fullName>
        <ecNumber evidence="2">3.4.21.116</ecNumber>
    </submittedName>
</protein>
<sequence length="445" mass="48229">MDYRKHKTPALFAAILFLGLCFQLPFQTLVNMPAHQRVVVGQPLNLNFSVPKALAQNFQFNIEGLKPPSFHLGQTAPVASTPGELEVQVKLFGFIPLRNMVLSVVPEIRVIPGGQAIGIMLESEGVMVVGRSAIFDEKGIEHNPAKEAGVQLGDTLLKVDGQKVENEMQVRNLINKIGGTGKPIPMEFKDKVKGQIYKVNIKPIFCSETKRYRVGLFVRDSTAGVGTMTFFHPESKSYGALGHVISDIDTGQPIDLAKGKIVGASIQGIRMGKRGHPGEKIGMFMGQSDISGIITRNTNCGIFGKVAEIPQNLYSKESIPVALAQEVAEGPAEIYTVLQGGKIEKFTIEILQVNSQAKADGKGIVLKITDSRLLAKTGGIIQGMSGSPIIQKGKLVGAVTHVFVNDPQRGYGVLAEWMLYDSGVLNKHVGERKMQEFDARANIAC</sequence>
<keyword evidence="3" id="KW-1185">Reference proteome</keyword>
<dbReference type="InterPro" id="IPR008763">
    <property type="entry name" value="Peptidase_S55"/>
</dbReference>
<evidence type="ECO:0000259" key="1">
    <source>
        <dbReference type="PROSITE" id="PS51494"/>
    </source>
</evidence>
<dbReference type="AlphaFoldDB" id="F6DU87"/>
<keyword evidence="2" id="KW-0378">Hydrolase</keyword>
<dbReference type="SUPFAM" id="SSF50156">
    <property type="entry name" value="PDZ domain-like"/>
    <property type="match status" value="1"/>
</dbReference>
<gene>
    <name evidence="2" type="ordered locus">Desru_3061</name>
</gene>
<dbReference type="eggNOG" id="COG0265">
    <property type="taxonomic scope" value="Bacteria"/>
</dbReference>